<dbReference type="EMBL" id="CP036498">
    <property type="protein sequence ID" value="QUS38099.1"/>
    <property type="molecule type" value="Genomic_DNA"/>
</dbReference>
<evidence type="ECO:0000313" key="2">
    <source>
        <dbReference type="Proteomes" id="UP000682843"/>
    </source>
</evidence>
<keyword evidence="2" id="KW-1185">Reference proteome</keyword>
<protein>
    <submittedName>
        <fullName evidence="1">HutD family protein</fullName>
    </submittedName>
</protein>
<gene>
    <name evidence="1" type="ORF">RPMA_03935</name>
</gene>
<proteinExistence type="predicted"/>
<dbReference type="CDD" id="cd20293">
    <property type="entry name" value="cupin_HutD_N"/>
    <property type="match status" value="1"/>
</dbReference>
<evidence type="ECO:0000313" key="1">
    <source>
        <dbReference type="EMBL" id="QUS38099.1"/>
    </source>
</evidence>
<dbReference type="RefSeq" id="WP_211911635.1">
    <property type="nucleotide sequence ID" value="NZ_CP036498.1"/>
</dbReference>
<dbReference type="InterPro" id="IPR010282">
    <property type="entry name" value="Uncharacterised_HutD/Ves"/>
</dbReference>
<dbReference type="PANTHER" id="PTHR37943">
    <property type="entry name" value="PROTEIN VES"/>
    <property type="match status" value="1"/>
</dbReference>
<dbReference type="PANTHER" id="PTHR37943:SF1">
    <property type="entry name" value="PROTEIN VES"/>
    <property type="match status" value="1"/>
</dbReference>
<dbReference type="Pfam" id="PF05962">
    <property type="entry name" value="HutD"/>
    <property type="match status" value="1"/>
</dbReference>
<dbReference type="SUPFAM" id="SSF51182">
    <property type="entry name" value="RmlC-like cupins"/>
    <property type="match status" value="1"/>
</dbReference>
<dbReference type="InterPro" id="IPR014710">
    <property type="entry name" value="RmlC-like_jellyroll"/>
</dbReference>
<accession>A0ABX8A3C0</accession>
<dbReference type="InterPro" id="IPR011051">
    <property type="entry name" value="RmlC_Cupin_sf"/>
</dbReference>
<sequence>MKVLRAADYKIMPWKNGMGSTTEIAISPADATLENFVWRISMAQVASDGPFSSFAAIDRTLLVLEGNGLDLSVANQPVTRITRETIHSFPGDQPTSARLVDGSIVDLNVMSRRKIVMHDVRRIKLNGRQDFIVSTQTILIVEQGGLDIVAPTPAKRLGERDAIVVDTSTPTLVLNAGEATQVIAIQFR</sequence>
<organism evidence="1 2">
    <name type="scientific">Tardiphaga alba</name>
    <dbReference type="NCBI Taxonomy" id="340268"/>
    <lineage>
        <taxon>Bacteria</taxon>
        <taxon>Pseudomonadati</taxon>
        <taxon>Pseudomonadota</taxon>
        <taxon>Alphaproteobacteria</taxon>
        <taxon>Hyphomicrobiales</taxon>
        <taxon>Nitrobacteraceae</taxon>
        <taxon>Tardiphaga</taxon>
    </lineage>
</organism>
<reference evidence="1 2" key="1">
    <citation type="submission" date="2019-02" db="EMBL/GenBank/DDBJ databases">
        <title>Emended description of the genus Rhodopseudomonas and description of Rhodopseudomonas albus sp. nov., a non-phototrophic, heavy-metal-tolerant bacterium isolated from garden soil.</title>
        <authorList>
            <person name="Bao Z."/>
            <person name="Cao W.W."/>
            <person name="Sato Y."/>
            <person name="Nishizawa T."/>
            <person name="Zhao J."/>
            <person name="Guo Y."/>
            <person name="Ohta H."/>
        </authorList>
    </citation>
    <scope>NUCLEOTIDE SEQUENCE [LARGE SCALE GENOMIC DNA]</scope>
    <source>
        <strain evidence="1 2">SK50-23</strain>
    </source>
</reference>
<name>A0ABX8A3C0_9BRAD</name>
<dbReference type="Gene3D" id="2.60.120.10">
    <property type="entry name" value="Jelly Rolls"/>
    <property type="match status" value="1"/>
</dbReference>
<dbReference type="Proteomes" id="UP000682843">
    <property type="component" value="Chromosome"/>
</dbReference>